<evidence type="ECO:0000256" key="2">
    <source>
        <dbReference type="ARBA" id="ARBA00009765"/>
    </source>
</evidence>
<evidence type="ECO:0000256" key="10">
    <source>
        <dbReference type="ARBA" id="ARBA00034269"/>
    </source>
</evidence>
<keyword evidence="9 12" id="KW-0472">Membrane</keyword>
<dbReference type="GO" id="GO:0000287">
    <property type="term" value="F:magnesium ion binding"/>
    <property type="evidence" value="ECO:0007669"/>
    <property type="project" value="TreeGrafter"/>
</dbReference>
<dbReference type="PANTHER" id="PTHR46494">
    <property type="entry name" value="CORA FAMILY METAL ION TRANSPORTER (EUROFUNG)"/>
    <property type="match status" value="1"/>
</dbReference>
<keyword evidence="4 12" id="KW-1003">Cell membrane</keyword>
<name>A0A1F2WIY3_9ACTN</name>
<dbReference type="GO" id="GO:0050897">
    <property type="term" value="F:cobalt ion binding"/>
    <property type="evidence" value="ECO:0007669"/>
    <property type="project" value="TreeGrafter"/>
</dbReference>
<dbReference type="GO" id="GO:0015087">
    <property type="term" value="F:cobalt ion transmembrane transporter activity"/>
    <property type="evidence" value="ECO:0007669"/>
    <property type="project" value="UniProtKB-UniRule"/>
</dbReference>
<reference evidence="13 14" key="1">
    <citation type="journal article" date="2016" name="Nat. Commun.">
        <title>Thousands of microbial genomes shed light on interconnected biogeochemical processes in an aquifer system.</title>
        <authorList>
            <person name="Anantharaman K."/>
            <person name="Brown C.T."/>
            <person name="Hug L.A."/>
            <person name="Sharon I."/>
            <person name="Castelle C.J."/>
            <person name="Probst A.J."/>
            <person name="Thomas B.C."/>
            <person name="Singh A."/>
            <person name="Wilkins M.J."/>
            <person name="Karaoz U."/>
            <person name="Brodie E.L."/>
            <person name="Williams K.H."/>
            <person name="Hubbard S.S."/>
            <person name="Banfield J.F."/>
        </authorList>
    </citation>
    <scope>NUCLEOTIDE SEQUENCE [LARGE SCALE GENOMIC DNA]</scope>
</reference>
<dbReference type="NCBIfam" id="TIGR00383">
    <property type="entry name" value="corA"/>
    <property type="match status" value="1"/>
</dbReference>
<dbReference type="SUPFAM" id="SSF143865">
    <property type="entry name" value="CorA soluble domain-like"/>
    <property type="match status" value="1"/>
</dbReference>
<comment type="function">
    <text evidence="11">Mediates influx of magnesium ions. Alternates between open and closed states. Activated by low cytoplasmic Mg(2+) levels. Inactive when cytoplasmic Mg(2+) levels are high.</text>
</comment>
<accession>A0A1F2WIY3</accession>
<evidence type="ECO:0000256" key="12">
    <source>
        <dbReference type="RuleBase" id="RU362010"/>
    </source>
</evidence>
<dbReference type="PANTHER" id="PTHR46494:SF1">
    <property type="entry name" value="CORA FAMILY METAL ION TRANSPORTER (EUROFUNG)"/>
    <property type="match status" value="1"/>
</dbReference>
<feature type="transmembrane region" description="Helical" evidence="12">
    <location>
        <begin position="295"/>
        <end position="312"/>
    </location>
</feature>
<organism evidence="13 14">
    <name type="scientific">Candidatus Solincola sediminis</name>
    <dbReference type="NCBI Taxonomy" id="1797199"/>
    <lineage>
        <taxon>Bacteria</taxon>
        <taxon>Bacillati</taxon>
        <taxon>Actinomycetota</taxon>
        <taxon>Candidatus Geothermincolia</taxon>
        <taxon>Candidatus Geothermincolales</taxon>
        <taxon>Candidatus Geothermincolaceae</taxon>
        <taxon>Candidatus Solincola</taxon>
    </lineage>
</organism>
<dbReference type="Proteomes" id="UP000177876">
    <property type="component" value="Unassembled WGS sequence"/>
</dbReference>
<evidence type="ECO:0000313" key="13">
    <source>
        <dbReference type="EMBL" id="OFW56794.1"/>
    </source>
</evidence>
<evidence type="ECO:0000256" key="1">
    <source>
        <dbReference type="ARBA" id="ARBA00004651"/>
    </source>
</evidence>
<keyword evidence="3 12" id="KW-0813">Transport</keyword>
<sequence length="318" mass="36655">MKIYVVDNSCAVKKISDLSGIKLGDCSLIWLDAQAPSDEERNSIQQFFGIHPLAMEVSKRAENVPRAQEFDGHMMVIWEFLHDRESLDKVGLTSLYLIMGSNYLVTIHMEDIPILNDVFDKLKEDEEPKHHHPAFFLYTIMNVSVEQFFPFVEDLQDKIDTYMENLLASNKAGDLNALMGLKHRNMSIRRTVYSLRDVVMRLASRDIPLIPDDLNVYLMDVYDRLARLSLEVESNSDLVSSSLDIHLNAVSNRLNVTMKRLTGIATFFMPATFLAGVYGMNFIHMPEYKWQYGYLYFWIIIVVIVVAMAVVAKRQDWL</sequence>
<dbReference type="CDD" id="cd12822">
    <property type="entry name" value="TmCorA-like"/>
    <property type="match status" value="1"/>
</dbReference>
<dbReference type="FunFam" id="1.20.58.340:FF:000004">
    <property type="entry name" value="Magnesium transport protein CorA"/>
    <property type="match status" value="1"/>
</dbReference>
<protein>
    <recommendedName>
        <fullName evidence="12">Magnesium transport protein CorA</fullName>
    </recommendedName>
</protein>
<dbReference type="GO" id="GO:0015095">
    <property type="term" value="F:magnesium ion transmembrane transporter activity"/>
    <property type="evidence" value="ECO:0007669"/>
    <property type="project" value="UniProtKB-UniRule"/>
</dbReference>
<evidence type="ECO:0000313" key="14">
    <source>
        <dbReference type="Proteomes" id="UP000177876"/>
    </source>
</evidence>
<dbReference type="SUPFAM" id="SSF144083">
    <property type="entry name" value="Magnesium transport protein CorA, transmembrane region"/>
    <property type="match status" value="1"/>
</dbReference>
<comment type="subcellular location">
    <subcellularLocation>
        <location evidence="1">Cell membrane</location>
        <topology evidence="1">Multi-pass membrane protein</topology>
    </subcellularLocation>
    <subcellularLocation>
        <location evidence="12">Membrane</location>
        <topology evidence="12">Multi-pass membrane protein</topology>
    </subcellularLocation>
</comment>
<keyword evidence="7 12" id="KW-1133">Transmembrane helix</keyword>
<dbReference type="Gene3D" id="1.20.58.340">
    <property type="entry name" value="Magnesium transport protein CorA, transmembrane region"/>
    <property type="match status" value="2"/>
</dbReference>
<proteinExistence type="inferred from homology"/>
<evidence type="ECO:0000256" key="4">
    <source>
        <dbReference type="ARBA" id="ARBA00022475"/>
    </source>
</evidence>
<keyword evidence="5 12" id="KW-0812">Transmembrane</keyword>
<comment type="similarity">
    <text evidence="2 12">Belongs to the CorA metal ion transporter (MIT) (TC 1.A.35) family.</text>
</comment>
<dbReference type="InterPro" id="IPR004488">
    <property type="entry name" value="Mg/Co-transport_prot_CorA"/>
</dbReference>
<dbReference type="InterPro" id="IPR045863">
    <property type="entry name" value="CorA_TM1_TM2"/>
</dbReference>
<evidence type="ECO:0000256" key="9">
    <source>
        <dbReference type="ARBA" id="ARBA00023136"/>
    </source>
</evidence>
<dbReference type="Pfam" id="PF01544">
    <property type="entry name" value="CorA"/>
    <property type="match status" value="1"/>
</dbReference>
<evidence type="ECO:0000256" key="5">
    <source>
        <dbReference type="ARBA" id="ARBA00022692"/>
    </source>
</evidence>
<feature type="transmembrane region" description="Helical" evidence="12">
    <location>
        <begin position="261"/>
        <end position="283"/>
    </location>
</feature>
<keyword evidence="6 12" id="KW-0460">Magnesium</keyword>
<comment type="catalytic activity">
    <reaction evidence="10">
        <text>Mg(2+)(in) = Mg(2+)(out)</text>
        <dbReference type="Rhea" id="RHEA:29827"/>
        <dbReference type="ChEBI" id="CHEBI:18420"/>
    </reaction>
</comment>
<keyword evidence="8 12" id="KW-0406">Ion transport</keyword>
<dbReference type="InterPro" id="IPR002523">
    <property type="entry name" value="MgTranspt_CorA/ZnTranspt_ZntB"/>
</dbReference>
<evidence type="ECO:0000256" key="3">
    <source>
        <dbReference type="ARBA" id="ARBA00022448"/>
    </source>
</evidence>
<evidence type="ECO:0000256" key="7">
    <source>
        <dbReference type="ARBA" id="ARBA00022989"/>
    </source>
</evidence>
<dbReference type="AlphaFoldDB" id="A0A1F2WIY3"/>
<dbReference type="InterPro" id="IPR045861">
    <property type="entry name" value="CorA_cytoplasmic_dom"/>
</dbReference>
<evidence type="ECO:0000256" key="6">
    <source>
        <dbReference type="ARBA" id="ARBA00022842"/>
    </source>
</evidence>
<evidence type="ECO:0000256" key="8">
    <source>
        <dbReference type="ARBA" id="ARBA00023065"/>
    </source>
</evidence>
<dbReference type="GO" id="GO:0005886">
    <property type="term" value="C:plasma membrane"/>
    <property type="evidence" value="ECO:0007669"/>
    <property type="project" value="UniProtKB-SubCell"/>
</dbReference>
<evidence type="ECO:0000256" key="11">
    <source>
        <dbReference type="ARBA" id="ARBA00045497"/>
    </source>
</evidence>
<comment type="caution">
    <text evidence="13">The sequence shown here is derived from an EMBL/GenBank/DDBJ whole genome shotgun (WGS) entry which is preliminary data.</text>
</comment>
<gene>
    <name evidence="12" type="primary">corA</name>
    <name evidence="13" type="ORF">A2Y75_06380</name>
</gene>
<dbReference type="EMBL" id="MELK01000040">
    <property type="protein sequence ID" value="OFW56794.1"/>
    <property type="molecule type" value="Genomic_DNA"/>
</dbReference>
<dbReference type="Gene3D" id="3.30.460.20">
    <property type="entry name" value="CorA soluble domain-like"/>
    <property type="match status" value="1"/>
</dbReference>